<accession>A0A0B7NU85</accession>
<protein>
    <recommendedName>
        <fullName evidence="3">F-box domain-containing protein</fullName>
    </recommendedName>
</protein>
<gene>
    <name evidence="1" type="primary">PARPA_13387.1 scaffold 46804</name>
</gene>
<dbReference type="Proteomes" id="UP000054107">
    <property type="component" value="Unassembled WGS sequence"/>
</dbReference>
<evidence type="ECO:0008006" key="3">
    <source>
        <dbReference type="Google" id="ProtNLM"/>
    </source>
</evidence>
<evidence type="ECO:0000313" key="1">
    <source>
        <dbReference type="EMBL" id="CEP19075.1"/>
    </source>
</evidence>
<name>A0A0B7NU85_9FUNG</name>
<proteinExistence type="predicted"/>
<dbReference type="EMBL" id="LN734002">
    <property type="protein sequence ID" value="CEP19075.1"/>
    <property type="molecule type" value="Genomic_DNA"/>
</dbReference>
<sequence>MYNAIQASGILHESIVISRPKDFAGMYTFFDNNKEFSKAVKKLQIFDVRLDIYSYMTLPVLFPNIKEFGFVNPYHPIRDYDSREVLEVFKPWASTLTALQEAGMPIIAFTLLSNGPCPHLQRLSLDILGMDDEQKKFVLYDYLKNCPNLKVLDLKYANTNLEHMEKIHKYMPNLQALLLAQIGLPESKFSGTPAPAHTMESLYLEESTFVGNMDKWLVYFSQKYPNLKNLIIGKAEDMHDGDIAYEDKYETILVKLVTGLKRLEFYSVKCLKLTAAVLNAMDRAGVRLKKIELGIYGAEESFPLLVKSQQIFSLTSLTISGTSYSSMTYGDEKRFIRDLAKFPNLKHLRINQSKEEVDGPDGNRVPLDFMLTSLCSLESMQMDFFTLEITRETEVPFDTKLNKLVIEECYVEALAFKGQEKWREISNAHLKKLLPNTDIEVRWLDDTPSDEEYSHLFQ</sequence>
<organism evidence="1 2">
    <name type="scientific">Parasitella parasitica</name>
    <dbReference type="NCBI Taxonomy" id="35722"/>
    <lineage>
        <taxon>Eukaryota</taxon>
        <taxon>Fungi</taxon>
        <taxon>Fungi incertae sedis</taxon>
        <taxon>Mucoromycota</taxon>
        <taxon>Mucoromycotina</taxon>
        <taxon>Mucoromycetes</taxon>
        <taxon>Mucorales</taxon>
        <taxon>Mucorineae</taxon>
        <taxon>Mucoraceae</taxon>
        <taxon>Parasitella</taxon>
    </lineage>
</organism>
<dbReference type="OrthoDB" id="2242631at2759"/>
<reference evidence="1 2" key="1">
    <citation type="submission" date="2014-09" db="EMBL/GenBank/DDBJ databases">
        <authorList>
            <person name="Ellenberger Sabrina"/>
        </authorList>
    </citation>
    <scope>NUCLEOTIDE SEQUENCE [LARGE SCALE GENOMIC DNA]</scope>
    <source>
        <strain evidence="1 2">CBS 412.66</strain>
    </source>
</reference>
<dbReference type="InterPro" id="IPR032675">
    <property type="entry name" value="LRR_dom_sf"/>
</dbReference>
<dbReference type="AlphaFoldDB" id="A0A0B7NU85"/>
<keyword evidence="2" id="KW-1185">Reference proteome</keyword>
<evidence type="ECO:0000313" key="2">
    <source>
        <dbReference type="Proteomes" id="UP000054107"/>
    </source>
</evidence>
<dbReference type="Gene3D" id="3.80.10.10">
    <property type="entry name" value="Ribonuclease Inhibitor"/>
    <property type="match status" value="1"/>
</dbReference>
<dbReference type="SUPFAM" id="SSF52047">
    <property type="entry name" value="RNI-like"/>
    <property type="match status" value="1"/>
</dbReference>